<keyword evidence="4" id="KW-1185">Reference proteome</keyword>
<evidence type="ECO:0000313" key="3">
    <source>
        <dbReference type="EMBL" id="MEW9918646.1"/>
    </source>
</evidence>
<dbReference type="RefSeq" id="WP_367876349.1">
    <property type="nucleotide sequence ID" value="NZ_JBFNXX010000002.1"/>
</dbReference>
<organism evidence="3 4">
    <name type="scientific">Sulfitobacter sediminis</name>
    <dbReference type="NCBI Taxonomy" id="3234186"/>
    <lineage>
        <taxon>Bacteria</taxon>
        <taxon>Pseudomonadati</taxon>
        <taxon>Pseudomonadota</taxon>
        <taxon>Alphaproteobacteria</taxon>
        <taxon>Rhodobacterales</taxon>
        <taxon>Roseobacteraceae</taxon>
        <taxon>Sulfitobacter</taxon>
    </lineage>
</organism>
<feature type="transmembrane region" description="Helical" evidence="1">
    <location>
        <begin position="76"/>
        <end position="97"/>
    </location>
</feature>
<feature type="transmembrane region" description="Helical" evidence="1">
    <location>
        <begin position="153"/>
        <end position="174"/>
    </location>
</feature>
<reference evidence="3 4" key="1">
    <citation type="submission" date="2024-07" db="EMBL/GenBank/DDBJ databases">
        <title>Marimonas sp.nov., isolated from tidal-flat sediment.</title>
        <authorList>
            <person name="Jayan J.N."/>
            <person name="Lee S.S."/>
        </authorList>
    </citation>
    <scope>NUCLEOTIDE SEQUENCE [LARGE SCALE GENOMIC DNA]</scope>
    <source>
        <strain evidence="3 4">MJW-29</strain>
    </source>
</reference>
<evidence type="ECO:0000259" key="2">
    <source>
        <dbReference type="Pfam" id="PF00892"/>
    </source>
</evidence>
<feature type="transmembrane region" description="Helical" evidence="1">
    <location>
        <begin position="12"/>
        <end position="30"/>
    </location>
</feature>
<gene>
    <name evidence="3" type="ORF">AB2B41_03470</name>
</gene>
<accession>A0ABV3RIU5</accession>
<dbReference type="SUPFAM" id="SSF103481">
    <property type="entry name" value="Multidrug resistance efflux transporter EmrE"/>
    <property type="match status" value="2"/>
</dbReference>
<name>A0ABV3RIU5_9RHOB</name>
<proteinExistence type="predicted"/>
<feature type="transmembrane region" description="Helical" evidence="1">
    <location>
        <begin position="42"/>
        <end position="64"/>
    </location>
</feature>
<feature type="transmembrane region" description="Helical" evidence="1">
    <location>
        <begin position="128"/>
        <end position="147"/>
    </location>
</feature>
<sequence>MSIASVNTGRWGIACMIVGMFLISLNDMLIKSMSGAYPLHQLVFLRSVIGIFFAVGILHVEGGWGLLNTGRWRLHILRGVLIVFANSAIYAAIVAMPLATANALYFVAPLFVTLLSVPMLGEHVGVRRFAAIGVGFGGVLLMMLPQLSGGSGSHGWVAVLPVLAAAGYAMMSVLTRKLGATSRASALAIHIQLAFIIISAIMYVAVGDGRFVDDTTNDSLRFLLRPWVWPAREDYAAIIGLGVLSGVVGYLMSQAYRLSRASVVAPFEYILLIFALFWGWTVFGEWPEPVVFAGAAIVIGSGMYVFFREGQERRGAVS</sequence>
<comment type="caution">
    <text evidence="3">The sequence shown here is derived from an EMBL/GenBank/DDBJ whole genome shotgun (WGS) entry which is preliminary data.</text>
</comment>
<feature type="transmembrane region" description="Helical" evidence="1">
    <location>
        <begin position="264"/>
        <end position="283"/>
    </location>
</feature>
<dbReference type="InterPro" id="IPR000620">
    <property type="entry name" value="EamA_dom"/>
</dbReference>
<feature type="domain" description="EamA" evidence="2">
    <location>
        <begin position="11"/>
        <end position="143"/>
    </location>
</feature>
<dbReference type="PANTHER" id="PTHR22911:SF103">
    <property type="entry name" value="BLR2811 PROTEIN"/>
    <property type="match status" value="1"/>
</dbReference>
<evidence type="ECO:0000256" key="1">
    <source>
        <dbReference type="SAM" id="Phobius"/>
    </source>
</evidence>
<dbReference type="Proteomes" id="UP001556098">
    <property type="component" value="Unassembled WGS sequence"/>
</dbReference>
<protein>
    <submittedName>
        <fullName evidence="3">DMT family transporter</fullName>
    </submittedName>
</protein>
<evidence type="ECO:0000313" key="4">
    <source>
        <dbReference type="Proteomes" id="UP001556098"/>
    </source>
</evidence>
<keyword evidence="1" id="KW-1133">Transmembrane helix</keyword>
<keyword evidence="1" id="KW-0812">Transmembrane</keyword>
<keyword evidence="1" id="KW-0472">Membrane</keyword>
<feature type="transmembrane region" description="Helical" evidence="1">
    <location>
        <begin position="235"/>
        <end position="252"/>
    </location>
</feature>
<dbReference type="InterPro" id="IPR037185">
    <property type="entry name" value="EmrE-like"/>
</dbReference>
<feature type="transmembrane region" description="Helical" evidence="1">
    <location>
        <begin position="186"/>
        <end position="206"/>
    </location>
</feature>
<feature type="transmembrane region" description="Helical" evidence="1">
    <location>
        <begin position="103"/>
        <end position="121"/>
    </location>
</feature>
<dbReference type="PANTHER" id="PTHR22911">
    <property type="entry name" value="ACYL-MALONYL CONDENSING ENZYME-RELATED"/>
    <property type="match status" value="1"/>
</dbReference>
<dbReference type="Pfam" id="PF00892">
    <property type="entry name" value="EamA"/>
    <property type="match status" value="1"/>
</dbReference>
<feature type="transmembrane region" description="Helical" evidence="1">
    <location>
        <begin position="289"/>
        <end position="307"/>
    </location>
</feature>
<dbReference type="EMBL" id="JBFNXX010000002">
    <property type="protein sequence ID" value="MEW9918646.1"/>
    <property type="molecule type" value="Genomic_DNA"/>
</dbReference>